<reference evidence="3" key="1">
    <citation type="submission" date="2006-07" db="EMBL/GenBank/DDBJ databases">
        <title>Complete sequence of Thiomicrospira crunogena XCL-2.</title>
        <authorList>
            <consortium name="US DOE Joint Genome Institute"/>
            <person name="Copeland A."/>
            <person name="Lucas S."/>
            <person name="Lapidus A."/>
            <person name="Barry K."/>
            <person name="Detter J.C."/>
            <person name="Glavina del Rio T."/>
            <person name="Hammon N."/>
            <person name="Israni S."/>
            <person name="Dalin E."/>
            <person name="Tice H."/>
            <person name="Pitluck S."/>
            <person name="Chain P."/>
            <person name="Malfatti S."/>
            <person name="Shin M."/>
            <person name="Vergez L."/>
            <person name="Schmutz J."/>
            <person name="Larimer F."/>
            <person name="Land M."/>
            <person name="Hauser L."/>
            <person name="Kyrpides N."/>
            <person name="Lykidis A."/>
            <person name="Scott K.M."/>
            <person name="Sievert S."/>
            <person name="Kerfeld C."/>
            <person name="Freyermuth S."/>
            <person name="Dobrinski K."/>
            <person name="Boller A."/>
            <person name="Fitzpatrick K."/>
            <person name="Thoma P."/>
            <person name="Moore J."/>
            <person name="Richardson P."/>
        </authorList>
    </citation>
    <scope>NUCLEOTIDE SEQUENCE</scope>
    <source>
        <strain evidence="3">XCL-2</strain>
    </source>
</reference>
<evidence type="ECO:0000256" key="1">
    <source>
        <dbReference type="ARBA" id="ARBA00023002"/>
    </source>
</evidence>
<dbReference type="GO" id="GO:0016627">
    <property type="term" value="F:oxidoreductase activity, acting on the CH-CH group of donors"/>
    <property type="evidence" value="ECO:0007669"/>
    <property type="project" value="TreeGrafter"/>
</dbReference>
<dbReference type="AlphaFoldDB" id="Q31J99"/>
<evidence type="ECO:0000313" key="3">
    <source>
        <dbReference type="EMBL" id="ABB40774.1"/>
    </source>
</evidence>
<proteinExistence type="predicted"/>
<dbReference type="KEGG" id="tcx:Tcr_0178"/>
<dbReference type="InterPro" id="IPR014419">
    <property type="entry name" value="HutZ"/>
</dbReference>
<dbReference type="HOGENOM" id="CLU_093808_2_0_6"/>
<accession>Q31J99</accession>
<dbReference type="InterPro" id="IPR052019">
    <property type="entry name" value="F420H2_bilvrd_red/Heme_oxyg"/>
</dbReference>
<protein>
    <submittedName>
        <fullName evidence="3">Pyridoxamine 5'-phosphate oxidase-related, FMN-binding protein</fullName>
    </submittedName>
</protein>
<dbReference type="PANTHER" id="PTHR35176:SF6">
    <property type="entry name" value="HEME OXYGENASE HI_0854-RELATED"/>
    <property type="match status" value="1"/>
</dbReference>
<dbReference type="STRING" id="317025.Tcr_0178"/>
<dbReference type="SUPFAM" id="SSF50475">
    <property type="entry name" value="FMN-binding split barrel"/>
    <property type="match status" value="1"/>
</dbReference>
<dbReference type="PIRSF" id="PIRSF004633">
    <property type="entry name" value="UCP_PLP_oxd"/>
    <property type="match status" value="1"/>
</dbReference>
<dbReference type="EMBL" id="CP000109">
    <property type="protein sequence ID" value="ABB40774.1"/>
    <property type="molecule type" value="Genomic_DNA"/>
</dbReference>
<name>Q31J99_HYDCU</name>
<organism evidence="3">
    <name type="scientific">Hydrogenovibrio crunogenus (strain DSM 25203 / XCL-2)</name>
    <name type="common">Thiomicrospira crunogena</name>
    <dbReference type="NCBI Taxonomy" id="317025"/>
    <lineage>
        <taxon>Bacteria</taxon>
        <taxon>Pseudomonadati</taxon>
        <taxon>Pseudomonadota</taxon>
        <taxon>Gammaproteobacteria</taxon>
        <taxon>Thiotrichales</taxon>
        <taxon>Piscirickettsiaceae</taxon>
        <taxon>Hydrogenovibrio</taxon>
    </lineage>
</organism>
<dbReference type="GO" id="GO:0005829">
    <property type="term" value="C:cytosol"/>
    <property type="evidence" value="ECO:0007669"/>
    <property type="project" value="TreeGrafter"/>
</dbReference>
<dbReference type="InterPro" id="IPR012349">
    <property type="entry name" value="Split_barrel_FMN-bd"/>
</dbReference>
<dbReference type="Pfam" id="PF01243">
    <property type="entry name" value="PNPOx_N"/>
    <property type="match status" value="1"/>
</dbReference>
<feature type="domain" description="Pyridoxamine 5'-phosphate oxidase N-terminal" evidence="2">
    <location>
        <begin position="16"/>
        <end position="145"/>
    </location>
</feature>
<dbReference type="GO" id="GO:0070967">
    <property type="term" value="F:coenzyme F420 binding"/>
    <property type="evidence" value="ECO:0007669"/>
    <property type="project" value="TreeGrafter"/>
</dbReference>
<keyword evidence="1" id="KW-0560">Oxidoreductase</keyword>
<sequence>MPQLKSSKWSKTTYQQCAALIHSQQSLLLSTLSDSNTPHASYAPFILHQGTFYIFVSALAEHTQNLLNYPQASVLIVEPEENAETIFARQRIQLQAKSHRISREEKHWQSTLDTFESNFGEIIQTLRALPDFHLFQLRPVSGLYVKGFGQAYPLESEQIKELFSFKNQRVDSI</sequence>
<dbReference type="PANTHER" id="PTHR35176">
    <property type="entry name" value="HEME OXYGENASE HI_0854-RELATED"/>
    <property type="match status" value="1"/>
</dbReference>
<dbReference type="InterPro" id="IPR011576">
    <property type="entry name" value="Pyridox_Oxase_N"/>
</dbReference>
<dbReference type="eggNOG" id="COG0748">
    <property type="taxonomic scope" value="Bacteria"/>
</dbReference>
<gene>
    <name evidence="3" type="ordered locus">Tcr_0178</name>
</gene>
<dbReference type="OrthoDB" id="5345368at2"/>
<evidence type="ECO:0000259" key="2">
    <source>
        <dbReference type="Pfam" id="PF01243"/>
    </source>
</evidence>
<dbReference type="Gene3D" id="2.30.110.10">
    <property type="entry name" value="Electron Transport, Fmn-binding Protein, Chain A"/>
    <property type="match status" value="1"/>
</dbReference>